<dbReference type="InterPro" id="IPR000555">
    <property type="entry name" value="JAMM/MPN+_dom"/>
</dbReference>
<dbReference type="Proteomes" id="UP000324800">
    <property type="component" value="Unassembled WGS sequence"/>
</dbReference>
<name>A0A5J4WRF5_9EUKA</name>
<feature type="compositionally biased region" description="Basic and acidic residues" evidence="1">
    <location>
        <begin position="313"/>
        <end position="329"/>
    </location>
</feature>
<dbReference type="GO" id="GO:0008237">
    <property type="term" value="F:metallopeptidase activity"/>
    <property type="evidence" value="ECO:0007669"/>
    <property type="project" value="InterPro"/>
</dbReference>
<dbReference type="SMART" id="SM00232">
    <property type="entry name" value="JAB_MPN"/>
    <property type="match status" value="1"/>
</dbReference>
<dbReference type="Gene3D" id="3.40.140.10">
    <property type="entry name" value="Cytidine Deaminase, domain 2"/>
    <property type="match status" value="1"/>
</dbReference>
<evidence type="ECO:0000313" key="4">
    <source>
        <dbReference type="Proteomes" id="UP000324800"/>
    </source>
</evidence>
<accession>A0A5J4WRF5</accession>
<organism evidence="3 4">
    <name type="scientific">Streblomastix strix</name>
    <dbReference type="NCBI Taxonomy" id="222440"/>
    <lineage>
        <taxon>Eukaryota</taxon>
        <taxon>Metamonada</taxon>
        <taxon>Preaxostyla</taxon>
        <taxon>Oxymonadida</taxon>
        <taxon>Streblomastigidae</taxon>
        <taxon>Streblomastix</taxon>
    </lineage>
</organism>
<evidence type="ECO:0000256" key="1">
    <source>
        <dbReference type="SAM" id="MobiDB-lite"/>
    </source>
</evidence>
<evidence type="ECO:0000259" key="2">
    <source>
        <dbReference type="SMART" id="SM00232"/>
    </source>
</evidence>
<comment type="caution">
    <text evidence="3">The sequence shown here is derived from an EMBL/GenBank/DDBJ whole genome shotgun (WGS) entry which is preliminary data.</text>
</comment>
<reference evidence="3 4" key="1">
    <citation type="submission" date="2019-03" db="EMBL/GenBank/DDBJ databases">
        <title>Single cell metagenomics reveals metabolic interactions within the superorganism composed of flagellate Streblomastix strix and complex community of Bacteroidetes bacteria on its surface.</title>
        <authorList>
            <person name="Treitli S.C."/>
            <person name="Kolisko M."/>
            <person name="Husnik F."/>
            <person name="Keeling P."/>
            <person name="Hampl V."/>
        </authorList>
    </citation>
    <scope>NUCLEOTIDE SEQUENCE [LARGE SCALE GENOMIC DNA]</scope>
    <source>
        <strain evidence="3">ST1C</strain>
    </source>
</reference>
<dbReference type="AlphaFoldDB" id="A0A5J4WRF5"/>
<dbReference type="Pfam" id="PF01398">
    <property type="entry name" value="JAB"/>
    <property type="match status" value="1"/>
</dbReference>
<gene>
    <name evidence="3" type="ORF">EZS28_006978</name>
</gene>
<sequence length="417" mass="47427">MDKNSLVLDGVVYLQMLHHVLEEQPHPALGVITGLVNENTNRIDVTNSYPLLKDTQDKEAEDLYQTTNLLRLRNSNYEYLPMGIYSSSRYSTFMSEKTIETQFVRERDLKKCALLIIDPLRIHNLDLVDSYLLQIRGQQNTLEIKYNEQEKEINKEITPIINSEDEDDDFDADFECLRFGGLGYMGRSMELLAQASEDLTSEQNKFFSYYKLLQRHNTYLNKKKIGSDAKMNIQSTGFDVTKAPVEPQFFRTSLFSNQVERHSDTVKEHSAQLLTKAYALGQIERGISFGIQAIEEKDQEDDISVNKGNKASEVGKKSKKGENRKKEELNTNTADADDIVTDGKSDTKGKKKKTKKDLKQDITEQFALVGEEVIPLDIDEIEEVLGGPIDDDVVLGASILVDEALDPKVLFDYVEEN</sequence>
<feature type="region of interest" description="Disordered" evidence="1">
    <location>
        <begin position="298"/>
        <end position="356"/>
    </location>
</feature>
<protein>
    <recommendedName>
        <fullName evidence="2">JAB1/MPN/MOV34 metalloenzyme domain-containing protein</fullName>
    </recommendedName>
</protein>
<dbReference type="OrthoDB" id="10265695at2759"/>
<proteinExistence type="predicted"/>
<dbReference type="EMBL" id="SNRW01001165">
    <property type="protein sequence ID" value="KAA6397498.1"/>
    <property type="molecule type" value="Genomic_DNA"/>
</dbReference>
<feature type="domain" description="JAB1/MPN/MOV34 metalloenzyme" evidence="2">
    <location>
        <begin position="5"/>
        <end position="133"/>
    </location>
</feature>
<evidence type="ECO:0000313" key="3">
    <source>
        <dbReference type="EMBL" id="KAA6397498.1"/>
    </source>
</evidence>